<feature type="transmembrane region" description="Helical" evidence="2">
    <location>
        <begin position="44"/>
        <end position="62"/>
    </location>
</feature>
<evidence type="ECO:0000313" key="4">
    <source>
        <dbReference type="WBParaSite" id="TCONS_00004628.p1"/>
    </source>
</evidence>
<keyword evidence="3" id="KW-1185">Reference proteome</keyword>
<keyword evidence="2" id="KW-1133">Transmembrane helix</keyword>
<feature type="transmembrane region" description="Helical" evidence="2">
    <location>
        <begin position="82"/>
        <end position="99"/>
    </location>
</feature>
<dbReference type="InterPro" id="IPR052860">
    <property type="entry name" value="NRL-GPCR1"/>
</dbReference>
<organism evidence="3 4">
    <name type="scientific">Strongyloides stercoralis</name>
    <name type="common">Threadworm</name>
    <dbReference type="NCBI Taxonomy" id="6248"/>
    <lineage>
        <taxon>Eukaryota</taxon>
        <taxon>Metazoa</taxon>
        <taxon>Ecdysozoa</taxon>
        <taxon>Nematoda</taxon>
        <taxon>Chromadorea</taxon>
        <taxon>Rhabditida</taxon>
        <taxon>Tylenchina</taxon>
        <taxon>Panagrolaimomorpha</taxon>
        <taxon>Strongyloidoidea</taxon>
        <taxon>Strongyloididae</taxon>
        <taxon>Strongyloides</taxon>
    </lineage>
</organism>
<evidence type="ECO:0000256" key="2">
    <source>
        <dbReference type="SAM" id="Phobius"/>
    </source>
</evidence>
<dbReference type="AlphaFoldDB" id="A0AAF5CZV2"/>
<dbReference type="Proteomes" id="UP000035681">
    <property type="component" value="Unplaced"/>
</dbReference>
<proteinExistence type="inferred from homology"/>
<feature type="transmembrane region" description="Helical" evidence="2">
    <location>
        <begin position="540"/>
        <end position="558"/>
    </location>
</feature>
<dbReference type="GO" id="GO:0007606">
    <property type="term" value="P:sensory perception of chemical stimulus"/>
    <property type="evidence" value="ECO:0007669"/>
    <property type="project" value="InterPro"/>
</dbReference>
<feature type="transmembrane region" description="Helical" evidence="2">
    <location>
        <begin position="443"/>
        <end position="464"/>
    </location>
</feature>
<feature type="transmembrane region" description="Helical" evidence="2">
    <location>
        <begin position="400"/>
        <end position="423"/>
    </location>
</feature>
<accession>A0AAF5CZV2</accession>
<sequence length="654" mass="76417">VYLCKMDWSNLVELAGLMPLTMIFSWFYLYIFYTVKVYHNNFRLLIICYPILNIVICFFKIFSKSLALINDNTGVRDIMSDIISSSLFTLTFINISFLIERLYAIKYYEHYENFNKNIPWIGILLLNGSLILGIILRILARYKVYKINTSIIVSLNIQVILLVIFCGIMKIVQKHYKLNERIDDRIKNKKSFTSSTTSIRYQTMENKNVIKLMTTFIIACATMSILNVIVLLIRPKIVTDSNNIYLGNLLNNITPYFTAIFVPLIIILTEKRYYKKSIDTIHVIIPCYKKKKSSTTIMNIENKKIREELGMNDEMKKKVYFRNYHDQWKTKDWSTGVELFVEVPITLIISITLCRIFYNATFYHKNFRILLINYPAAFVFICSIKIITKCMTIFSYRGPVRGYLTDLISVAFFSTTFTTIGFILERSVALIYYYKYENFCNNIPYIGIILIVISWIIGAILRILNRIYNLNVFLFIYSSSIIQITSQIVCFCIIKASKKQYTLNKSINSRLENIKYAKYSIISIKYQTIENRKIIKMMSYFIASTTITTTLDMIALGIENQFFFYIPNKTLRGFIGNFVPYLKACTVPVTVVFVDERLKKILISFMGNYIGKIINRGSITPDAIMKDSNLKNELTMTNDKLNEIYFSNYATQWK</sequence>
<feature type="transmembrane region" description="Helical" evidence="2">
    <location>
        <begin position="209"/>
        <end position="233"/>
    </location>
</feature>
<dbReference type="WBParaSite" id="TCONS_00004628.p1">
    <property type="protein sequence ID" value="TCONS_00004628.p1"/>
    <property type="gene ID" value="XLOC_002385"/>
</dbReference>
<feature type="transmembrane region" description="Helical" evidence="2">
    <location>
        <begin position="151"/>
        <end position="172"/>
    </location>
</feature>
<feature type="transmembrane region" description="Helical" evidence="2">
    <location>
        <begin position="578"/>
        <end position="594"/>
    </location>
</feature>
<evidence type="ECO:0000256" key="1">
    <source>
        <dbReference type="ARBA" id="ARBA00006803"/>
    </source>
</evidence>
<dbReference type="PANTHER" id="PTHR47521">
    <property type="entry name" value="SERPENTINE RECEPTOR, CLASS E (EPSILON)-RELATED"/>
    <property type="match status" value="1"/>
</dbReference>
<dbReference type="GO" id="GO:0016020">
    <property type="term" value="C:membrane"/>
    <property type="evidence" value="ECO:0007669"/>
    <property type="project" value="InterPro"/>
</dbReference>
<comment type="similarity">
    <text evidence="1">Belongs to the nematode receptor-like protein sre family.</text>
</comment>
<feature type="transmembrane region" description="Helical" evidence="2">
    <location>
        <begin position="120"/>
        <end position="139"/>
    </location>
</feature>
<keyword evidence="2" id="KW-0812">Transmembrane</keyword>
<dbReference type="Pfam" id="PF03125">
    <property type="entry name" value="Sre"/>
    <property type="match status" value="2"/>
</dbReference>
<keyword evidence="2" id="KW-0472">Membrane</keyword>
<name>A0AAF5CZV2_STRER</name>
<evidence type="ECO:0000313" key="3">
    <source>
        <dbReference type="Proteomes" id="UP000035681"/>
    </source>
</evidence>
<feature type="transmembrane region" description="Helical" evidence="2">
    <location>
        <begin position="370"/>
        <end position="388"/>
    </location>
</feature>
<dbReference type="InterPro" id="IPR004151">
    <property type="entry name" value="7TM_GPCR_serpentine_rcpt_Sre"/>
</dbReference>
<reference evidence="4" key="1">
    <citation type="submission" date="2024-02" db="UniProtKB">
        <authorList>
            <consortium name="WormBaseParasite"/>
        </authorList>
    </citation>
    <scope>IDENTIFICATION</scope>
</reference>
<feature type="transmembrane region" description="Helical" evidence="2">
    <location>
        <begin position="253"/>
        <end position="269"/>
    </location>
</feature>
<protein>
    <submittedName>
        <fullName evidence="4">G-protein coupled receptors family 1 profile domain-containing protein</fullName>
    </submittedName>
</protein>
<feature type="transmembrane region" description="Helical" evidence="2">
    <location>
        <begin position="12"/>
        <end position="32"/>
    </location>
</feature>